<dbReference type="AlphaFoldDB" id="A0A067JLI5"/>
<protein>
    <submittedName>
        <fullName evidence="1">Uncharacterized protein</fullName>
    </submittedName>
</protein>
<evidence type="ECO:0000313" key="1">
    <source>
        <dbReference type="EMBL" id="KDP24722.1"/>
    </source>
</evidence>
<evidence type="ECO:0000313" key="2">
    <source>
        <dbReference type="Proteomes" id="UP000027138"/>
    </source>
</evidence>
<organism evidence="1 2">
    <name type="scientific">Jatropha curcas</name>
    <name type="common">Barbados nut</name>
    <dbReference type="NCBI Taxonomy" id="180498"/>
    <lineage>
        <taxon>Eukaryota</taxon>
        <taxon>Viridiplantae</taxon>
        <taxon>Streptophyta</taxon>
        <taxon>Embryophyta</taxon>
        <taxon>Tracheophyta</taxon>
        <taxon>Spermatophyta</taxon>
        <taxon>Magnoliopsida</taxon>
        <taxon>eudicotyledons</taxon>
        <taxon>Gunneridae</taxon>
        <taxon>Pentapetalae</taxon>
        <taxon>rosids</taxon>
        <taxon>fabids</taxon>
        <taxon>Malpighiales</taxon>
        <taxon>Euphorbiaceae</taxon>
        <taxon>Crotonoideae</taxon>
        <taxon>Jatropheae</taxon>
        <taxon>Jatropha</taxon>
    </lineage>
</organism>
<sequence length="390" mass="43314">MIKPRWNTTLVAIHNVIAPRRDKAPQEISWLRADNRLVRVEEPSTPSDLPDLVPTSSLGSRTEIENFLIQAKLSVSASTLVDNMGTTSVPMLDIEKMIEKIVAASLEKLLRSDKGKEQVIIEDDEAKKMPTKKTESKPVVSKKFEKMDKKLEKLHVFMKSKGMDQYVDIDDDSDEELELKRVTRLTYKMPKVAKYDGTGDPKDDNDEKWLNQSKEVWVGSEDEMAVNPVTLDVPRSLLSLKMLTNAQKAGIGYCGCRRGLAATNYLAAFVPGAYAIFVQTQLLVHIPPPSEFDPFAEHGKLIRRGSDSEAPDMAVVVGRLEHGLGASFSFILERTGQAAQGMLQTHLVSPYRMSSPGCTHRVSMAPPVGRGWGLHMAGALVMGWTPVDYH</sequence>
<proteinExistence type="predicted"/>
<reference evidence="1 2" key="1">
    <citation type="journal article" date="2014" name="PLoS ONE">
        <title>Global Analysis of Gene Expression Profiles in Physic Nut (Jatropha curcas L.) Seedlings Exposed to Salt Stress.</title>
        <authorList>
            <person name="Zhang L."/>
            <person name="Zhang C."/>
            <person name="Wu P."/>
            <person name="Chen Y."/>
            <person name="Li M."/>
            <person name="Jiang H."/>
            <person name="Wu G."/>
        </authorList>
    </citation>
    <scope>NUCLEOTIDE SEQUENCE [LARGE SCALE GENOMIC DNA]</scope>
    <source>
        <strain evidence="2">cv. GZQX0401</strain>
        <tissue evidence="1">Young leaves</tissue>
    </source>
</reference>
<keyword evidence="2" id="KW-1185">Reference proteome</keyword>
<dbReference type="EMBL" id="KK915084">
    <property type="protein sequence ID" value="KDP24722.1"/>
    <property type="molecule type" value="Genomic_DNA"/>
</dbReference>
<gene>
    <name evidence="1" type="ORF">JCGZ_25713</name>
</gene>
<name>A0A067JLI5_JATCU</name>
<dbReference type="Proteomes" id="UP000027138">
    <property type="component" value="Unassembled WGS sequence"/>
</dbReference>
<accession>A0A067JLI5</accession>